<comment type="caution">
    <text evidence="7">The sequence shown here is derived from an EMBL/GenBank/DDBJ whole genome shotgun (WGS) entry which is preliminary data.</text>
</comment>
<dbReference type="STRING" id="1279009.ADICEAN_01676"/>
<protein>
    <recommendedName>
        <fullName evidence="9">Polysaccharide biosynthesis protein</fullName>
    </recommendedName>
</protein>
<feature type="transmembrane region" description="Helical" evidence="6">
    <location>
        <begin position="80"/>
        <end position="102"/>
    </location>
</feature>
<dbReference type="EMBL" id="AODQ01000032">
    <property type="protein sequence ID" value="EMR03198.1"/>
    <property type="molecule type" value="Genomic_DNA"/>
</dbReference>
<gene>
    <name evidence="7" type="ORF">ADICEAN_01676</name>
</gene>
<evidence type="ECO:0000256" key="5">
    <source>
        <dbReference type="ARBA" id="ARBA00023136"/>
    </source>
</evidence>
<name>M7N3D4_9BACT</name>
<dbReference type="InterPro" id="IPR050833">
    <property type="entry name" value="Poly_Biosynth_Transport"/>
</dbReference>
<sequence length="172" mass="19845">MRFILNRSIIVSFITYAGVIIGYLNLLWLFPRVMSLEEIGLFRTLQDIALLFVPFAQLGAGQGLLRYFPYGANRGEQKQLVTLALLWSVGSFLLFLLLFWLLQDWIIQFFQDKAATVNAYLPVVLLLTFILNFQGILEPLSRSLLKFRFVAFSREILLRLLTSALILLYFLS</sequence>
<keyword evidence="8" id="KW-1185">Reference proteome</keyword>
<accession>M7N3D4</accession>
<dbReference type="GO" id="GO:0005886">
    <property type="term" value="C:plasma membrane"/>
    <property type="evidence" value="ECO:0007669"/>
    <property type="project" value="UniProtKB-SubCell"/>
</dbReference>
<feature type="transmembrane region" description="Helical" evidence="6">
    <location>
        <begin position="149"/>
        <end position="171"/>
    </location>
</feature>
<evidence type="ECO:0000313" key="8">
    <source>
        <dbReference type="Proteomes" id="UP000011910"/>
    </source>
</evidence>
<reference evidence="7 8" key="1">
    <citation type="journal article" date="2013" name="Genome Announc.">
        <title>Draft Genome Sequence of Cesiribacter andamanensis Strain AMV16T, Isolated from a Soil Sample from a Mud Volcano in the Andaman Islands, India.</title>
        <authorList>
            <person name="Shivaji S."/>
            <person name="Ara S."/>
            <person name="Begum Z."/>
            <person name="Srinivas T.N."/>
            <person name="Singh A."/>
            <person name="Kumar Pinnaka A."/>
        </authorList>
    </citation>
    <scope>NUCLEOTIDE SEQUENCE [LARGE SCALE GENOMIC DNA]</scope>
    <source>
        <strain evidence="7 8">AMV16</strain>
    </source>
</reference>
<keyword evidence="3 6" id="KW-0812">Transmembrane</keyword>
<evidence type="ECO:0000256" key="1">
    <source>
        <dbReference type="ARBA" id="ARBA00004651"/>
    </source>
</evidence>
<evidence type="ECO:0000256" key="3">
    <source>
        <dbReference type="ARBA" id="ARBA00022692"/>
    </source>
</evidence>
<evidence type="ECO:0000256" key="6">
    <source>
        <dbReference type="SAM" id="Phobius"/>
    </source>
</evidence>
<dbReference type="eggNOG" id="COG2244">
    <property type="taxonomic scope" value="Bacteria"/>
</dbReference>
<evidence type="ECO:0008006" key="9">
    <source>
        <dbReference type="Google" id="ProtNLM"/>
    </source>
</evidence>
<organism evidence="7 8">
    <name type="scientific">Cesiribacter andamanensis AMV16</name>
    <dbReference type="NCBI Taxonomy" id="1279009"/>
    <lineage>
        <taxon>Bacteria</taxon>
        <taxon>Pseudomonadati</taxon>
        <taxon>Bacteroidota</taxon>
        <taxon>Cytophagia</taxon>
        <taxon>Cytophagales</taxon>
        <taxon>Cesiribacteraceae</taxon>
        <taxon>Cesiribacter</taxon>
    </lineage>
</organism>
<dbReference type="RefSeq" id="WP_009195073.1">
    <property type="nucleotide sequence ID" value="NZ_AODQ01000032.1"/>
</dbReference>
<keyword evidence="2" id="KW-1003">Cell membrane</keyword>
<dbReference type="OrthoDB" id="88014at2"/>
<evidence type="ECO:0000256" key="4">
    <source>
        <dbReference type="ARBA" id="ARBA00022989"/>
    </source>
</evidence>
<feature type="transmembrane region" description="Helical" evidence="6">
    <location>
        <begin position="48"/>
        <end position="68"/>
    </location>
</feature>
<keyword evidence="4 6" id="KW-1133">Transmembrane helix</keyword>
<dbReference type="Proteomes" id="UP000011910">
    <property type="component" value="Unassembled WGS sequence"/>
</dbReference>
<evidence type="ECO:0000256" key="2">
    <source>
        <dbReference type="ARBA" id="ARBA00022475"/>
    </source>
</evidence>
<dbReference type="PANTHER" id="PTHR30250:SF11">
    <property type="entry name" value="O-ANTIGEN TRANSPORTER-RELATED"/>
    <property type="match status" value="1"/>
</dbReference>
<keyword evidence="5 6" id="KW-0472">Membrane</keyword>
<feature type="transmembrane region" description="Helical" evidence="6">
    <location>
        <begin position="9"/>
        <end position="28"/>
    </location>
</feature>
<proteinExistence type="predicted"/>
<evidence type="ECO:0000313" key="7">
    <source>
        <dbReference type="EMBL" id="EMR03198.1"/>
    </source>
</evidence>
<feature type="transmembrane region" description="Helical" evidence="6">
    <location>
        <begin position="117"/>
        <end position="137"/>
    </location>
</feature>
<dbReference type="AlphaFoldDB" id="M7N3D4"/>
<comment type="subcellular location">
    <subcellularLocation>
        <location evidence="1">Cell membrane</location>
        <topology evidence="1">Multi-pass membrane protein</topology>
    </subcellularLocation>
</comment>
<dbReference type="PANTHER" id="PTHR30250">
    <property type="entry name" value="PST FAMILY PREDICTED COLANIC ACID TRANSPORTER"/>
    <property type="match status" value="1"/>
</dbReference>